<evidence type="ECO:0000313" key="2">
    <source>
        <dbReference type="Proteomes" id="UP000184287"/>
    </source>
</evidence>
<dbReference type="EMBL" id="FQUQ01000001">
    <property type="protein sequence ID" value="SHE66477.1"/>
    <property type="molecule type" value="Genomic_DNA"/>
</dbReference>
<evidence type="ECO:0000313" key="1">
    <source>
        <dbReference type="EMBL" id="SHE66477.1"/>
    </source>
</evidence>
<dbReference type="Proteomes" id="UP000184287">
    <property type="component" value="Unassembled WGS sequence"/>
</dbReference>
<name>A0A1M4VC13_9SPHI</name>
<accession>A0A1M4VC13</accession>
<evidence type="ECO:0008006" key="3">
    <source>
        <dbReference type="Google" id="ProtNLM"/>
    </source>
</evidence>
<dbReference type="AlphaFoldDB" id="A0A1M4VC13"/>
<dbReference type="RefSeq" id="WP_073227790.1">
    <property type="nucleotide sequence ID" value="NZ_FQUQ01000001.1"/>
</dbReference>
<reference evidence="2" key="1">
    <citation type="submission" date="2016-11" db="EMBL/GenBank/DDBJ databases">
        <authorList>
            <person name="Varghese N."/>
            <person name="Submissions S."/>
        </authorList>
    </citation>
    <scope>NUCLEOTIDE SEQUENCE [LARGE SCALE GENOMIC DNA]</scope>
    <source>
        <strain evidence="2">DSM 16990</strain>
    </source>
</reference>
<proteinExistence type="predicted"/>
<gene>
    <name evidence="1" type="ORF">SAMN04488522_101856</name>
</gene>
<sequence length="184" mass="20220">MNEPYIFLSVGGVANDAQELFVKAIEDRIASEGLIPKTVGRNTFSEESPLKTINKLMADCSGTIIIALERTYFPEGVEKRGGDMEKILRDVKFPTPWNQIEAAMAYSKGQPLMIIMEEDLKKEGLLDTGQEWFILLVKPDASSLNTPAFNGVLASWKGKVAELGISPKVAIRSAFKLTLNSALN</sequence>
<keyword evidence="2" id="KW-1185">Reference proteome</keyword>
<organism evidence="1 2">
    <name type="scientific">Pedobacter caeni</name>
    <dbReference type="NCBI Taxonomy" id="288992"/>
    <lineage>
        <taxon>Bacteria</taxon>
        <taxon>Pseudomonadati</taxon>
        <taxon>Bacteroidota</taxon>
        <taxon>Sphingobacteriia</taxon>
        <taxon>Sphingobacteriales</taxon>
        <taxon>Sphingobacteriaceae</taxon>
        <taxon>Pedobacter</taxon>
    </lineage>
</organism>
<dbReference type="OrthoDB" id="8479400at2"/>
<protein>
    <recommendedName>
        <fullName evidence="3">Nucleoside 2-deoxyribosyltransferase</fullName>
    </recommendedName>
</protein>